<evidence type="ECO:0000313" key="1">
    <source>
        <dbReference type="EMBL" id="CUE71640.1"/>
    </source>
</evidence>
<accession>A0A0S4ISA1</accession>
<dbReference type="SUPFAM" id="SSF52343">
    <property type="entry name" value="Ferredoxin reductase-like, C-terminal NADP-linked domain"/>
    <property type="match status" value="1"/>
</dbReference>
<sequence>MNLEEDLLGDQAVEMLLDIANQQQSRDPRMTSGRPDFKELFSAVGCDKVGCYICGPPVLMETAAREASTLHFWIHTEVFEF</sequence>
<name>A0A0S4ISA1_BODSA</name>
<keyword evidence="2" id="KW-1185">Reference proteome</keyword>
<dbReference type="Gene3D" id="3.40.50.80">
    <property type="entry name" value="Nucleotide-binding domain of ferredoxin-NADP reductase (FNR) module"/>
    <property type="match status" value="1"/>
</dbReference>
<dbReference type="AlphaFoldDB" id="A0A0S4ISA1"/>
<protein>
    <submittedName>
        <fullName evidence="1">Uncharacterized protein</fullName>
    </submittedName>
</protein>
<dbReference type="Proteomes" id="UP000051952">
    <property type="component" value="Unassembled WGS sequence"/>
</dbReference>
<gene>
    <name evidence="1" type="ORF">BSAL_53515</name>
</gene>
<reference evidence="2" key="1">
    <citation type="submission" date="2015-09" db="EMBL/GenBank/DDBJ databases">
        <authorList>
            <consortium name="Pathogen Informatics"/>
        </authorList>
    </citation>
    <scope>NUCLEOTIDE SEQUENCE [LARGE SCALE GENOMIC DNA]</scope>
    <source>
        <strain evidence="2">Lake Konstanz</strain>
    </source>
</reference>
<dbReference type="EMBL" id="CYKH01000110">
    <property type="protein sequence ID" value="CUE71640.1"/>
    <property type="molecule type" value="Genomic_DNA"/>
</dbReference>
<dbReference type="VEuPathDB" id="TriTrypDB:BSAL_53515"/>
<dbReference type="InterPro" id="IPR039261">
    <property type="entry name" value="FNR_nucleotide-bd"/>
</dbReference>
<evidence type="ECO:0000313" key="2">
    <source>
        <dbReference type="Proteomes" id="UP000051952"/>
    </source>
</evidence>
<proteinExistence type="predicted"/>
<organism evidence="1 2">
    <name type="scientific">Bodo saltans</name>
    <name type="common">Flagellated protozoan</name>
    <dbReference type="NCBI Taxonomy" id="75058"/>
    <lineage>
        <taxon>Eukaryota</taxon>
        <taxon>Discoba</taxon>
        <taxon>Euglenozoa</taxon>
        <taxon>Kinetoplastea</taxon>
        <taxon>Metakinetoplastina</taxon>
        <taxon>Eubodonida</taxon>
        <taxon>Bodonidae</taxon>
        <taxon>Bodo</taxon>
    </lineage>
</organism>